<dbReference type="SMART" id="SM00516">
    <property type="entry name" value="SEC14"/>
    <property type="match status" value="1"/>
</dbReference>
<dbReference type="GO" id="GO:0000139">
    <property type="term" value="C:Golgi membrane"/>
    <property type="evidence" value="ECO:0007669"/>
    <property type="project" value="UniProtKB-SubCell"/>
</dbReference>
<dbReference type="Gene3D" id="3.40.525.10">
    <property type="entry name" value="CRAL-TRIO lipid binding domain"/>
    <property type="match status" value="1"/>
</dbReference>
<dbReference type="PROSITE" id="PS50191">
    <property type="entry name" value="CRAL_TRIO"/>
    <property type="match status" value="1"/>
</dbReference>
<evidence type="ECO:0000313" key="9">
    <source>
        <dbReference type="EMBL" id="KAK1269330.1"/>
    </source>
</evidence>
<dbReference type="Pfam" id="PF03765">
    <property type="entry name" value="CRAL_TRIO_N"/>
    <property type="match status" value="1"/>
</dbReference>
<dbReference type="Proteomes" id="UP001179952">
    <property type="component" value="Unassembled WGS sequence"/>
</dbReference>
<name>A0AAV9AYX4_ACOGR</name>
<dbReference type="SMART" id="SM01100">
    <property type="entry name" value="CRAL_TRIO_N"/>
    <property type="match status" value="1"/>
</dbReference>
<evidence type="ECO:0000256" key="7">
    <source>
        <dbReference type="SAM" id="Phobius"/>
    </source>
</evidence>
<dbReference type="PRINTS" id="PR00180">
    <property type="entry name" value="CRETINALDHBP"/>
</dbReference>
<keyword evidence="3" id="KW-0653">Protein transport</keyword>
<sequence length="597" mass="67694">MSGPLDRFARPCFEGFSSHDEKRERKSDFENSEDERRTRIGSLKKKAINASTKFRHSLKKKSRRKSGGRVVSVSIEDIRDVEELEAVDAFRQALILDELLPPRHDDYHMMLRFLKARKLDIEKAKHMWAEMLQWRKEYGVDTILEDFEFNELDEVLKYYPHGYHGVDRDGRPVYIERLGKVDPGKLMQVTTMDRYVRYHVLEFERSFEIKFPACSIAAKRHIDSSTTILDVQGVSFKNYSKTARDLMMRLQKIDSDNYPETLCRMFIVNAGPGFRLIWNAVKSFLDPKTTSKIHVLGAKYQSKLLEIINASELPEFLGGTCTCSDQGGCLRSDKGPWKDPNILKMVLSGEASCARQIVTVSNSDRKFIAYAKPRYPAIRGGDTSTAESGSEADDIASPKATRSYVSHPQLTPVREEAKMAGFTGFGVAVPEYDVPMVDKAVDAGWKKQISYQKVSSKKGTLPCHDNLPKSARAQILVMIMAFIMSLFAMLRSACRATKKFPERGVEQDCNNNNLALDSVPEEEFRPPSPTPGFTEADLFSSLVKKLGELEEKVDILQTKPLEMPSEKEELLHAAVCRVDALEAELIATKKRLFMMLI</sequence>
<evidence type="ECO:0000256" key="5">
    <source>
        <dbReference type="ARBA" id="ARBA00038020"/>
    </source>
</evidence>
<evidence type="ECO:0000256" key="6">
    <source>
        <dbReference type="SAM" id="MobiDB-lite"/>
    </source>
</evidence>
<dbReference type="InterPro" id="IPR011074">
    <property type="entry name" value="CRAL/TRIO_N_dom"/>
</dbReference>
<keyword evidence="10" id="KW-1185">Reference proteome</keyword>
<dbReference type="CDD" id="cd00170">
    <property type="entry name" value="SEC14"/>
    <property type="match status" value="1"/>
</dbReference>
<protein>
    <recommendedName>
        <fullName evidence="8">CRAL-TRIO domain-containing protein</fullName>
    </recommendedName>
</protein>
<dbReference type="PANTHER" id="PTHR45657:SF5">
    <property type="entry name" value="PHOSPHATIDYLINOSITOL_PHOSPHATIDYLCHOLINE TRANSFER PROTEIN SFH6"/>
    <property type="match status" value="1"/>
</dbReference>
<evidence type="ECO:0000256" key="1">
    <source>
        <dbReference type="ARBA" id="ARBA00004202"/>
    </source>
</evidence>
<feature type="domain" description="CRAL-TRIO" evidence="8">
    <location>
        <begin position="151"/>
        <end position="325"/>
    </location>
</feature>
<gene>
    <name evidence="9" type="ORF">QJS04_geneDACA005115</name>
</gene>
<evidence type="ECO:0000259" key="8">
    <source>
        <dbReference type="PROSITE" id="PS50191"/>
    </source>
</evidence>
<evidence type="ECO:0000256" key="4">
    <source>
        <dbReference type="ARBA" id="ARBA00023034"/>
    </source>
</evidence>
<evidence type="ECO:0000256" key="3">
    <source>
        <dbReference type="ARBA" id="ARBA00022927"/>
    </source>
</evidence>
<feature type="transmembrane region" description="Helical" evidence="7">
    <location>
        <begin position="471"/>
        <end position="490"/>
    </location>
</feature>
<dbReference type="InterPro" id="IPR036865">
    <property type="entry name" value="CRAL-TRIO_dom_sf"/>
</dbReference>
<dbReference type="FunFam" id="3.40.525.10:FF:000011">
    <property type="entry name" value="SEC14 cytosolic factor"/>
    <property type="match status" value="1"/>
</dbReference>
<dbReference type="SUPFAM" id="SSF52087">
    <property type="entry name" value="CRAL/TRIO domain"/>
    <property type="match status" value="1"/>
</dbReference>
<keyword evidence="7" id="KW-1133">Transmembrane helix</keyword>
<dbReference type="GO" id="GO:0005886">
    <property type="term" value="C:plasma membrane"/>
    <property type="evidence" value="ECO:0007669"/>
    <property type="project" value="UniProtKB-SubCell"/>
</dbReference>
<dbReference type="AlphaFoldDB" id="A0AAV9AYX4"/>
<comment type="similarity">
    <text evidence="5">Belongs to the SFH family.</text>
</comment>
<dbReference type="InterPro" id="IPR001251">
    <property type="entry name" value="CRAL-TRIO_dom"/>
</dbReference>
<evidence type="ECO:0000256" key="2">
    <source>
        <dbReference type="ARBA" id="ARBA00004395"/>
    </source>
</evidence>
<comment type="caution">
    <text evidence="9">The sequence shown here is derived from an EMBL/GenBank/DDBJ whole genome shotgun (WGS) entry which is preliminary data.</text>
</comment>
<keyword evidence="3" id="KW-0813">Transport</keyword>
<dbReference type="GO" id="GO:0015031">
    <property type="term" value="P:protein transport"/>
    <property type="evidence" value="ECO:0007669"/>
    <property type="project" value="UniProtKB-KW"/>
</dbReference>
<reference evidence="9" key="2">
    <citation type="submission" date="2023-06" db="EMBL/GenBank/DDBJ databases">
        <authorList>
            <person name="Ma L."/>
            <person name="Liu K.-W."/>
            <person name="Li Z."/>
            <person name="Hsiao Y.-Y."/>
            <person name="Qi Y."/>
            <person name="Fu T."/>
            <person name="Tang G."/>
            <person name="Zhang D."/>
            <person name="Sun W.-H."/>
            <person name="Liu D.-K."/>
            <person name="Li Y."/>
            <person name="Chen G.-Z."/>
            <person name="Liu X.-D."/>
            <person name="Liao X.-Y."/>
            <person name="Jiang Y.-T."/>
            <person name="Yu X."/>
            <person name="Hao Y."/>
            <person name="Huang J."/>
            <person name="Zhao X.-W."/>
            <person name="Ke S."/>
            <person name="Chen Y.-Y."/>
            <person name="Wu W.-L."/>
            <person name="Hsu J.-L."/>
            <person name="Lin Y.-F."/>
            <person name="Huang M.-D."/>
            <person name="Li C.-Y."/>
            <person name="Huang L."/>
            <person name="Wang Z.-W."/>
            <person name="Zhao X."/>
            <person name="Zhong W.-Y."/>
            <person name="Peng D.-H."/>
            <person name="Ahmad S."/>
            <person name="Lan S."/>
            <person name="Zhang J.-S."/>
            <person name="Tsai W.-C."/>
            <person name="Van De Peer Y."/>
            <person name="Liu Z.-J."/>
        </authorList>
    </citation>
    <scope>NUCLEOTIDE SEQUENCE</scope>
    <source>
        <strain evidence="9">SCP</strain>
        <tissue evidence="9">Leaves</tissue>
    </source>
</reference>
<dbReference type="Pfam" id="PF00650">
    <property type="entry name" value="CRAL_TRIO"/>
    <property type="match status" value="1"/>
</dbReference>
<dbReference type="Gene3D" id="1.10.8.20">
    <property type="entry name" value="N-terminal domain of phosphatidylinositol transfer protein sec14p"/>
    <property type="match status" value="1"/>
</dbReference>
<dbReference type="PANTHER" id="PTHR45657">
    <property type="entry name" value="CRAL-TRIO DOMAIN-CONTAINING PROTEIN YKL091C-RELATED"/>
    <property type="match status" value="1"/>
</dbReference>
<feature type="region of interest" description="Disordered" evidence="6">
    <location>
        <begin position="379"/>
        <end position="398"/>
    </location>
</feature>
<proteinExistence type="inferred from homology"/>
<comment type="subcellular location">
    <subcellularLocation>
        <location evidence="1">Cell membrane</location>
        <topology evidence="1">Peripheral membrane protein</topology>
    </subcellularLocation>
    <subcellularLocation>
        <location evidence="2">Golgi apparatus membrane</location>
        <topology evidence="2">Peripheral membrane protein</topology>
    </subcellularLocation>
</comment>
<keyword evidence="4" id="KW-0333">Golgi apparatus</keyword>
<dbReference type="InterPro" id="IPR036273">
    <property type="entry name" value="CRAL/TRIO_N_dom_sf"/>
</dbReference>
<reference evidence="9" key="1">
    <citation type="journal article" date="2023" name="Nat. Commun.">
        <title>Diploid and tetraploid genomes of Acorus and the evolution of monocots.</title>
        <authorList>
            <person name="Ma L."/>
            <person name="Liu K.W."/>
            <person name="Li Z."/>
            <person name="Hsiao Y.Y."/>
            <person name="Qi Y."/>
            <person name="Fu T."/>
            <person name="Tang G.D."/>
            <person name="Zhang D."/>
            <person name="Sun W.H."/>
            <person name="Liu D.K."/>
            <person name="Li Y."/>
            <person name="Chen G.Z."/>
            <person name="Liu X.D."/>
            <person name="Liao X.Y."/>
            <person name="Jiang Y.T."/>
            <person name="Yu X."/>
            <person name="Hao Y."/>
            <person name="Huang J."/>
            <person name="Zhao X.W."/>
            <person name="Ke S."/>
            <person name="Chen Y.Y."/>
            <person name="Wu W.L."/>
            <person name="Hsu J.L."/>
            <person name="Lin Y.F."/>
            <person name="Huang M.D."/>
            <person name="Li C.Y."/>
            <person name="Huang L."/>
            <person name="Wang Z.W."/>
            <person name="Zhao X."/>
            <person name="Zhong W.Y."/>
            <person name="Peng D.H."/>
            <person name="Ahmad S."/>
            <person name="Lan S."/>
            <person name="Zhang J.S."/>
            <person name="Tsai W.C."/>
            <person name="Van de Peer Y."/>
            <person name="Liu Z.J."/>
        </authorList>
    </citation>
    <scope>NUCLEOTIDE SEQUENCE</scope>
    <source>
        <strain evidence="9">SCP</strain>
    </source>
</reference>
<keyword evidence="7" id="KW-0472">Membrane</keyword>
<feature type="region of interest" description="Disordered" evidence="6">
    <location>
        <begin position="18"/>
        <end position="42"/>
    </location>
</feature>
<dbReference type="InterPro" id="IPR051026">
    <property type="entry name" value="PI/PC_transfer"/>
</dbReference>
<evidence type="ECO:0000313" key="10">
    <source>
        <dbReference type="Proteomes" id="UP001179952"/>
    </source>
</evidence>
<feature type="compositionally biased region" description="Basic and acidic residues" evidence="6">
    <location>
        <begin position="18"/>
        <end position="38"/>
    </location>
</feature>
<dbReference type="EMBL" id="JAUJYN010000006">
    <property type="protein sequence ID" value="KAK1269330.1"/>
    <property type="molecule type" value="Genomic_DNA"/>
</dbReference>
<organism evidence="9 10">
    <name type="scientific">Acorus gramineus</name>
    <name type="common">Dwarf sweet flag</name>
    <dbReference type="NCBI Taxonomy" id="55184"/>
    <lineage>
        <taxon>Eukaryota</taxon>
        <taxon>Viridiplantae</taxon>
        <taxon>Streptophyta</taxon>
        <taxon>Embryophyta</taxon>
        <taxon>Tracheophyta</taxon>
        <taxon>Spermatophyta</taxon>
        <taxon>Magnoliopsida</taxon>
        <taxon>Liliopsida</taxon>
        <taxon>Acoraceae</taxon>
        <taxon>Acorus</taxon>
    </lineage>
</organism>
<accession>A0AAV9AYX4</accession>
<dbReference type="SUPFAM" id="SSF46938">
    <property type="entry name" value="CRAL/TRIO N-terminal domain"/>
    <property type="match status" value="1"/>
</dbReference>
<keyword evidence="7" id="KW-0812">Transmembrane</keyword>